<keyword evidence="8" id="KW-1185">Reference proteome</keyword>
<proteinExistence type="inferred from homology"/>
<feature type="transmembrane region" description="Helical" evidence="5">
    <location>
        <begin position="465"/>
        <end position="488"/>
    </location>
</feature>
<keyword evidence="5" id="KW-0813">Transport</keyword>
<feature type="transmembrane region" description="Helical" evidence="5">
    <location>
        <begin position="613"/>
        <end position="636"/>
    </location>
</feature>
<feature type="transmembrane region" description="Helical" evidence="5">
    <location>
        <begin position="527"/>
        <end position="551"/>
    </location>
</feature>
<dbReference type="InterPro" id="IPR035906">
    <property type="entry name" value="MetI-like_sf"/>
</dbReference>
<feature type="transmembrane region" description="Helical" evidence="5">
    <location>
        <begin position="500"/>
        <end position="521"/>
    </location>
</feature>
<evidence type="ECO:0000313" key="7">
    <source>
        <dbReference type="EMBL" id="TSE24709.1"/>
    </source>
</evidence>
<dbReference type="InterPro" id="IPR000515">
    <property type="entry name" value="MetI-like"/>
</dbReference>
<dbReference type="AlphaFoldDB" id="A0A554WMA6"/>
<evidence type="ECO:0000256" key="2">
    <source>
        <dbReference type="ARBA" id="ARBA00022692"/>
    </source>
</evidence>
<dbReference type="Gene3D" id="1.10.3720.10">
    <property type="entry name" value="MetI-like"/>
    <property type="match status" value="1"/>
</dbReference>
<dbReference type="Proteomes" id="UP000318554">
    <property type="component" value="Unassembled WGS sequence"/>
</dbReference>
<dbReference type="OrthoDB" id="9785113at2"/>
<evidence type="ECO:0000313" key="8">
    <source>
        <dbReference type="Proteomes" id="UP000318554"/>
    </source>
</evidence>
<gene>
    <name evidence="7" type="primary">pstC</name>
    <name evidence="7" type="ORF">Taqua_01417</name>
</gene>
<feature type="domain" description="ABC transmembrane type-1" evidence="6">
    <location>
        <begin position="459"/>
        <end position="747"/>
    </location>
</feature>
<dbReference type="Pfam" id="PF00528">
    <property type="entry name" value="BPD_transp_1"/>
    <property type="match status" value="1"/>
</dbReference>
<dbReference type="CDD" id="cd06261">
    <property type="entry name" value="TM_PBP2"/>
    <property type="match status" value="1"/>
</dbReference>
<name>A0A554WMA6_9BURK</name>
<feature type="transmembrane region" description="Helical" evidence="5">
    <location>
        <begin position="656"/>
        <end position="678"/>
    </location>
</feature>
<dbReference type="PROSITE" id="PS50928">
    <property type="entry name" value="ABC_TM1"/>
    <property type="match status" value="1"/>
</dbReference>
<protein>
    <submittedName>
        <fullName evidence="7">Phosphate transport system permease protein PstC</fullName>
    </submittedName>
</protein>
<comment type="caution">
    <text evidence="7">The sequence shown here is derived from an EMBL/GenBank/DDBJ whole genome shotgun (WGS) entry which is preliminary data.</text>
</comment>
<evidence type="ECO:0000259" key="6">
    <source>
        <dbReference type="PROSITE" id="PS50928"/>
    </source>
</evidence>
<dbReference type="EMBL" id="VJNA01000015">
    <property type="protein sequence ID" value="TSE24709.1"/>
    <property type="molecule type" value="Genomic_DNA"/>
</dbReference>
<evidence type="ECO:0000256" key="4">
    <source>
        <dbReference type="ARBA" id="ARBA00023136"/>
    </source>
</evidence>
<organism evidence="7 8">
    <name type="scientific">Tepidimonas aquatica</name>
    <dbReference type="NCBI Taxonomy" id="247482"/>
    <lineage>
        <taxon>Bacteria</taxon>
        <taxon>Pseudomonadati</taxon>
        <taxon>Pseudomonadota</taxon>
        <taxon>Betaproteobacteria</taxon>
        <taxon>Burkholderiales</taxon>
        <taxon>Tepidimonas</taxon>
    </lineage>
</organism>
<feature type="transmembrane region" description="Helical" evidence="5">
    <location>
        <begin position="725"/>
        <end position="747"/>
    </location>
</feature>
<reference evidence="7 8" key="1">
    <citation type="submission" date="2019-07" db="EMBL/GenBank/DDBJ databases">
        <title>Tepidimonas aquatica CLN-1 draft genome.</title>
        <authorList>
            <person name="Da Costa M.S."/>
            <person name="Froufe H.J.C."/>
            <person name="Egas C."/>
            <person name="Albuquerque L."/>
        </authorList>
    </citation>
    <scope>NUCLEOTIDE SEQUENCE [LARGE SCALE GENOMIC DNA]</scope>
    <source>
        <strain evidence="7 8">CLN-1</strain>
    </source>
</reference>
<dbReference type="SUPFAM" id="SSF69322">
    <property type="entry name" value="Tricorn protease domain 2"/>
    <property type="match status" value="1"/>
</dbReference>
<dbReference type="PANTHER" id="PTHR42727">
    <property type="entry name" value="PHOSPHATE TRANSPORT SYSTEM PERMEASE PROTEIN"/>
    <property type="match status" value="1"/>
</dbReference>
<keyword evidence="2 5" id="KW-0812">Transmembrane</keyword>
<sequence>MDSTQSIDGTEARSLTAQSVDRAMGRRLWTDRWFKGLMTAGGLGVIVAITAIFFYLASVVVPLFMPPKVDAQTSYPAPGNAQQPAVLLQADERLETLVRAQADGRVVFADFASGRPQAEMALALPAGRTVRSTAAADRAASVLALGLDDGRALVAQVGFKTSFDAEARRVIEPQVEYPAGAQPVAIDPQQRPLVKLAVQHSPDGTTLAALTDDARLWVSGLAVERNPITGEETVQGSAAEIQPAPPSVREVLIEFKQREMFVLSGDRELWRYDISDKSAPQLLEKVQLVGPGERVTALTMLSGGFSIIVGTDRGNLAQWFPVREEGTRFKLTHIRDFKPMPAAVTVLEPEYHRKGFMAGDAQGHVGSYFATSKRLLFQRKVSDQPIAHLGYPPRGNAYMAEDAVGRLHVAHVENDYPEVSFYATWQKVWYESYEEPAYVWQSSAANADFEPKFSLTPLTYGTLKAAFYAMIVAVPLALLGAIYTAYFMSPKIRGAIKPTIEVMQALPTVVLGFLAGLWLAPFVENNLAGVLLTIATFPLTFFAAAWLFALLPEAVRLRVPPGWEAAWLVPVVVLQVWLCLTLGHPIEAALFGGDMPNWLSNVAGIKFEQRNSLVVGIAMGFAVTPTIFSIAEDAIFSVPKHLTTGSLALGATPWQTLTRVVLLTASPGIFSAIMIGLGRAVGETMIVLMATGNTAVMDWSIFTGFRTLSANIGVEMPEAGVGETHYRLLFLSALVLFGFTFVVNTLAELVRQRLRQRYQTI</sequence>
<comment type="subcellular location">
    <subcellularLocation>
        <location evidence="1 5">Cell membrane</location>
        <topology evidence="1 5">Multi-pass membrane protein</topology>
    </subcellularLocation>
</comment>
<dbReference type="RefSeq" id="WP_144326024.1">
    <property type="nucleotide sequence ID" value="NZ_VJNA01000015.1"/>
</dbReference>
<keyword evidence="4 5" id="KW-0472">Membrane</keyword>
<dbReference type="PANTHER" id="PTHR42727:SF1">
    <property type="entry name" value="PHOSPHATE TRANSPORT SYSTEM PERMEASE"/>
    <property type="match status" value="1"/>
</dbReference>
<dbReference type="SUPFAM" id="SSF161098">
    <property type="entry name" value="MetI-like"/>
    <property type="match status" value="1"/>
</dbReference>
<evidence type="ECO:0000256" key="5">
    <source>
        <dbReference type="RuleBase" id="RU363032"/>
    </source>
</evidence>
<comment type="similarity">
    <text evidence="5">Belongs to the binding-protein-dependent transport system permease family.</text>
</comment>
<keyword evidence="3 5" id="KW-1133">Transmembrane helix</keyword>
<evidence type="ECO:0000256" key="3">
    <source>
        <dbReference type="ARBA" id="ARBA00022989"/>
    </source>
</evidence>
<dbReference type="GO" id="GO:0005886">
    <property type="term" value="C:plasma membrane"/>
    <property type="evidence" value="ECO:0007669"/>
    <property type="project" value="UniProtKB-SubCell"/>
</dbReference>
<feature type="transmembrane region" description="Helical" evidence="5">
    <location>
        <begin position="685"/>
        <end position="705"/>
    </location>
</feature>
<accession>A0A554WMA6</accession>
<dbReference type="GO" id="GO:0055085">
    <property type="term" value="P:transmembrane transport"/>
    <property type="evidence" value="ECO:0007669"/>
    <property type="project" value="InterPro"/>
</dbReference>
<feature type="transmembrane region" description="Helical" evidence="5">
    <location>
        <begin position="36"/>
        <end position="65"/>
    </location>
</feature>
<evidence type="ECO:0000256" key="1">
    <source>
        <dbReference type="ARBA" id="ARBA00004651"/>
    </source>
</evidence>